<sequence length="478" mass="52476">MSTLSTTNALWGQLLRKNTLAAPPTVPLPPTAPLDKTGTSMRILLHDTQANFEKFATRVDTLTSEIDEAKREIVIVKDLLQGSQESLSMDIVDLGMFQSNAVYVRDSEGGKQVNRSQTQIQKSLGDPAQAPALELFRKDVDARLDGLSKRIDDMQSFSQTQSLALQNVVQTLQSFQDQQGKILSALLPVLPLLQAVPAHIDSARSSINETILKASMETSRSHRTPPRFWPEPPQVIRKRSLPADAPSSPLLARKRPRLDDERVETLTPKFNRTSLQPNGRSSFPKRGPYFSLSSGCPPIQVPATSSLPKPPRRPLGDLPVVPQNNDSRDIRDIRSPILSNDPKDLFWPAADQTTLMPPFILRSIPQPNVNTPQTPPPSIPDAPSSPNPIPSIVDDQPTTSLSPSPETPALKVTSSVAVAPLQASTAALAKATMIRGRRSPFVSFPVSHSTMLNSWFKRDGRRFIPLDDDESDSDDDDD</sequence>
<feature type="compositionally biased region" description="Acidic residues" evidence="2">
    <location>
        <begin position="466"/>
        <end position="478"/>
    </location>
</feature>
<keyword evidence="1" id="KW-0175">Coiled coil</keyword>
<dbReference type="Proteomes" id="UP000623467">
    <property type="component" value="Unassembled WGS sequence"/>
</dbReference>
<evidence type="ECO:0000313" key="3">
    <source>
        <dbReference type="EMBL" id="KAF7355542.1"/>
    </source>
</evidence>
<feature type="compositionally biased region" description="Low complexity" evidence="2">
    <location>
        <begin position="397"/>
        <end position="408"/>
    </location>
</feature>
<gene>
    <name evidence="3" type="ORF">MSAN_01471300</name>
</gene>
<dbReference type="OrthoDB" id="3270311at2759"/>
<comment type="caution">
    <text evidence="3">The sequence shown here is derived from an EMBL/GenBank/DDBJ whole genome shotgun (WGS) entry which is preliminary data.</text>
</comment>
<dbReference type="EMBL" id="JACAZH010000011">
    <property type="protein sequence ID" value="KAF7355542.1"/>
    <property type="molecule type" value="Genomic_DNA"/>
</dbReference>
<keyword evidence="4" id="KW-1185">Reference proteome</keyword>
<proteinExistence type="predicted"/>
<feature type="region of interest" description="Disordered" evidence="2">
    <location>
        <begin position="239"/>
        <end position="328"/>
    </location>
</feature>
<feature type="region of interest" description="Disordered" evidence="2">
    <location>
        <begin position="362"/>
        <end position="408"/>
    </location>
</feature>
<dbReference type="AlphaFoldDB" id="A0A8H7D133"/>
<feature type="compositionally biased region" description="Pro residues" evidence="2">
    <location>
        <begin position="373"/>
        <end position="389"/>
    </location>
</feature>
<accession>A0A8H7D133</accession>
<evidence type="ECO:0000256" key="2">
    <source>
        <dbReference type="SAM" id="MobiDB-lite"/>
    </source>
</evidence>
<evidence type="ECO:0000256" key="1">
    <source>
        <dbReference type="SAM" id="Coils"/>
    </source>
</evidence>
<feature type="coiled-coil region" evidence="1">
    <location>
        <begin position="52"/>
        <end position="79"/>
    </location>
</feature>
<feature type="region of interest" description="Disordered" evidence="2">
    <location>
        <begin position="459"/>
        <end position="478"/>
    </location>
</feature>
<organism evidence="3 4">
    <name type="scientific">Mycena sanguinolenta</name>
    <dbReference type="NCBI Taxonomy" id="230812"/>
    <lineage>
        <taxon>Eukaryota</taxon>
        <taxon>Fungi</taxon>
        <taxon>Dikarya</taxon>
        <taxon>Basidiomycota</taxon>
        <taxon>Agaricomycotina</taxon>
        <taxon>Agaricomycetes</taxon>
        <taxon>Agaricomycetidae</taxon>
        <taxon>Agaricales</taxon>
        <taxon>Marasmiineae</taxon>
        <taxon>Mycenaceae</taxon>
        <taxon>Mycena</taxon>
    </lineage>
</organism>
<feature type="compositionally biased region" description="Polar residues" evidence="2">
    <location>
        <begin position="268"/>
        <end position="281"/>
    </location>
</feature>
<name>A0A8H7D133_9AGAR</name>
<reference evidence="3" key="1">
    <citation type="submission" date="2020-05" db="EMBL/GenBank/DDBJ databases">
        <title>Mycena genomes resolve the evolution of fungal bioluminescence.</title>
        <authorList>
            <person name="Tsai I.J."/>
        </authorList>
    </citation>
    <scope>NUCLEOTIDE SEQUENCE</scope>
    <source>
        <strain evidence="3">160909Yilan</strain>
    </source>
</reference>
<evidence type="ECO:0000313" key="4">
    <source>
        <dbReference type="Proteomes" id="UP000623467"/>
    </source>
</evidence>
<protein>
    <submittedName>
        <fullName evidence="3">Uncharacterized protein</fullName>
    </submittedName>
</protein>